<proteinExistence type="predicted"/>
<feature type="chain" id="PRO_5012715132" description="DUF1983 domain-containing protein" evidence="2">
    <location>
        <begin position="21"/>
        <end position="1726"/>
    </location>
</feature>
<feature type="signal peptide" evidence="2">
    <location>
        <begin position="1"/>
        <end position="20"/>
    </location>
</feature>
<dbReference type="OrthoDB" id="7822067at2"/>
<dbReference type="RefSeq" id="WP_089346001.1">
    <property type="nucleotide sequence ID" value="NZ_CP067129.1"/>
</dbReference>
<dbReference type="Proteomes" id="UP000198307">
    <property type="component" value="Unassembled WGS sequence"/>
</dbReference>
<dbReference type="PANTHER" id="PTHR36251">
    <property type="entry name" value="FELS-1 PROPHAGE HOST SPECIFICITY PROTEIN-RELATED"/>
    <property type="match status" value="1"/>
</dbReference>
<evidence type="ECO:0000313" key="3">
    <source>
        <dbReference type="EMBL" id="SNT76706.1"/>
    </source>
</evidence>
<evidence type="ECO:0000313" key="4">
    <source>
        <dbReference type="Proteomes" id="UP000198307"/>
    </source>
</evidence>
<dbReference type="Gene3D" id="2.60.120.260">
    <property type="entry name" value="Galactose-binding domain-like"/>
    <property type="match status" value="2"/>
</dbReference>
<keyword evidence="1" id="KW-0175">Coiled coil</keyword>
<dbReference type="PANTHER" id="PTHR36251:SF2">
    <property type="entry name" value="GIFSY-2 PROPHAGE HOST SPECIFICITY PROTEIN J, PHAGE LAMBDA"/>
    <property type="match status" value="1"/>
</dbReference>
<protein>
    <recommendedName>
        <fullName evidence="5">DUF1983 domain-containing protein</fullName>
    </recommendedName>
</protein>
<gene>
    <name evidence="3" type="ORF">SAMN05444959_12513</name>
</gene>
<evidence type="ECO:0000256" key="2">
    <source>
        <dbReference type="SAM" id="SignalP"/>
    </source>
</evidence>
<accession>A0A239Q359</accession>
<organism evidence="3 4">
    <name type="scientific">Paracoccus seriniphilus</name>
    <dbReference type="NCBI Taxonomy" id="184748"/>
    <lineage>
        <taxon>Bacteria</taxon>
        <taxon>Pseudomonadati</taxon>
        <taxon>Pseudomonadota</taxon>
        <taxon>Alphaproteobacteria</taxon>
        <taxon>Rhodobacterales</taxon>
        <taxon>Paracoccaceae</taxon>
        <taxon>Paracoccus</taxon>
    </lineage>
</organism>
<feature type="coiled-coil region" evidence="1">
    <location>
        <begin position="673"/>
        <end position="736"/>
    </location>
</feature>
<dbReference type="InterPro" id="IPR053171">
    <property type="entry name" value="Viral_Tip_Attach_Protein"/>
</dbReference>
<name>A0A239Q359_9RHOB</name>
<reference evidence="3 4" key="1">
    <citation type="submission" date="2017-07" db="EMBL/GenBank/DDBJ databases">
        <authorList>
            <person name="Sun Z.S."/>
            <person name="Albrecht U."/>
            <person name="Echele G."/>
            <person name="Lee C.C."/>
        </authorList>
    </citation>
    <scope>NUCLEOTIDE SEQUENCE [LARGE SCALE GENOMIC DNA]</scope>
    <source>
        <strain evidence="3 4">DSM 14827</strain>
    </source>
</reference>
<evidence type="ECO:0008006" key="5">
    <source>
        <dbReference type="Google" id="ProtNLM"/>
    </source>
</evidence>
<evidence type="ECO:0000256" key="1">
    <source>
        <dbReference type="SAM" id="Coils"/>
    </source>
</evidence>
<keyword evidence="4" id="KW-1185">Reference proteome</keyword>
<dbReference type="EMBL" id="FZQB01000025">
    <property type="protein sequence ID" value="SNT76706.1"/>
    <property type="molecule type" value="Genomic_DNA"/>
</dbReference>
<keyword evidence="2" id="KW-0732">Signal</keyword>
<sequence length="1726" mass="184308">MKKLLMIAAAFCAVAAPAHADPVTAIATWISGTIGVTGATALAIANTVIGIGVSLIASALMPKPDYPGANVSFEVQMGDDLPLTFTVGEYATAGKRKYIKSWGKNTRFITEVIEFSAMPQGLSRMWIDDEPWSVVQGRRGSVPTAFGPDPIESVTGYDEGNLPSGHVDLGIELDNYRDDGDSTNPRMWVKWYDGTQAAADPLVIFAATDDTDYPWTDEMIGTGKAYAVVTVRYDSDSMTSYPAYLFEPEPLPLYDIRHDSTNGGSGSQRWDDPTTWQPTSNAAVISYNIIRGISHGSEWIYGGKGLPAWRLPSAEWIAAANACDDPVSLSGGGTEPRYRCGMEISVDVAPVDVLEEIGRAANMRFAEVGGQIKPVVDLPATSVFAFTDEDIIITEGQTMQPFYPVSETYNALSATYPEPGEKWASKDAAEYIDADATAADGGRYLPTSMSYGAVPFARQVQRLQRSQMRDFRRMRRHQFYLPPEAYALEPGIDTVSWTSARNGYDNKRFMVETVVKTPGMNVLVSLREIDPSDYDWSASFEAPVTITPPKNPVRFTQPINGLTVTAALIEDSDGVGRRPAILVACDGDEAGVTNIQIQGRVIGKDTTIDTTRSFADPYAWYLRDVLPATTYEVRARLLSKLTSRSEWSSWISVTTPDVGLTWADFEDEVRQAVDDAQAQASAAAQAAGDAEANADQVRSDLTAAQSALSDEVEGVRSDLTAANTSLQADIDAAEQLAMDNLNIARDYTDTSVQSEAVARQTATDALAAQINTLTAVLNSENYLENPRFSNGLTGWSGHTSAATVVAQDELSADPIIANVPAGQFVELASNASFNRELLQSFPIDLNAGEVVQWRLHATSAGVDRELAVMVQFLDDGGTSLGHPSKTITLVQDEWRVFSGQEVPPAGTASIRFRVRITATAETDPIAITDVSFTKVDQSAMARITDLEVVVANDQQALATYITTANARFDDAEAAIQSEATTRANETSALSSTATTLSSRIDDADAAISQEAITRADETSALSGTVSTLSSRLDDAEADISQEAIARADADSSLSALITTVESRFDAALDSGNYIRNGTFSTGDFTDWDSVNAQFTIEERDENGNLHAIRSAPTAHFLKAPNTTDQIQLFNRPGVGVQEGQRVLLGFSAAVVGGTQSVWTIGVRFVDAAGDNLSLVSRSMTVTQSGWQTSDFAPIEVPADAVAIGYVYLRRNSGATGASFVTNVTLDKERAFEAMTAAAIAEEVEARSSETGALASQMTTVSAEASRVRTFRNSTAPADPRNGDIWYDTSDHNRPYRWWDDEWLPVEDTRIGTLEASVTTQATAISDLETGASAGYLIKAQAGNSVSLLDLVAADGSGGTASVAKLQADDILLKGSVAADMLTVMDLSGNMVPDAEMVSASSWNVEGDPDWSLAGPGAFGWSQKRSAGEVRFSGGGGSFVTKSGGVFRVVAGEEYSFAASIRRVSGGTVNAGVHVQWLDNSESQLSVGLVARLTDSSGSTHDNTSLVAPNDARFARIRLSVYSGNIGTVGFSGVSCLRKRSGSTLITPGGVTAELITANTMRALNGQFADLAAANIRVGNAEIGTLQIDNNAIYAPYNFSRSDMTISRSRSNPHRIISRTITGFEGGGFSVMFSAVVDTTAQGPDNFCEMYMEIDGVEVSRARFGARAGGGGDVKFAIPAHLFATAVGNSSVTISVYGFSREFNDTTVSSGPLDITNITLSVSGSKR</sequence>